<feature type="transmembrane region" description="Helical" evidence="9">
    <location>
        <begin position="21"/>
        <end position="41"/>
    </location>
</feature>
<proteinExistence type="inferred from homology"/>
<feature type="transmembrane region" description="Helical" evidence="9">
    <location>
        <begin position="124"/>
        <end position="146"/>
    </location>
</feature>
<evidence type="ECO:0000256" key="8">
    <source>
        <dbReference type="ARBA" id="ARBA00023136"/>
    </source>
</evidence>
<keyword evidence="9" id="KW-0813">Transport</keyword>
<comment type="subcellular location">
    <subcellularLocation>
        <location evidence="9">Cell inner membrane</location>
    </subcellularLocation>
    <subcellularLocation>
        <location evidence="2">Membrane</location>
        <topology evidence="2">Multi-pass membrane protein</topology>
    </subcellularLocation>
</comment>
<dbReference type="RefSeq" id="WP_274492687.1">
    <property type="nucleotide sequence ID" value="NZ_CP118166.1"/>
</dbReference>
<dbReference type="InterPro" id="IPR002541">
    <property type="entry name" value="Cyt_c_assembly"/>
</dbReference>
<dbReference type="GO" id="GO:0017004">
    <property type="term" value="P:cytochrome complex assembly"/>
    <property type="evidence" value="ECO:0007669"/>
    <property type="project" value="UniProtKB-KW"/>
</dbReference>
<dbReference type="InterPro" id="IPR045062">
    <property type="entry name" value="Cyt_c_biogenesis_CcsA/CcmC"/>
</dbReference>
<reference evidence="11" key="1">
    <citation type="submission" date="2023-02" db="EMBL/GenBank/DDBJ databases">
        <title>Genome sequence of Hyphococcus flavus.</title>
        <authorList>
            <person name="Rong J.-C."/>
            <person name="Zhao Q."/>
            <person name="Yi M."/>
            <person name="Wu J.-Y."/>
        </authorList>
    </citation>
    <scope>NUCLEOTIDE SEQUENCE</scope>
    <source>
        <strain evidence="11">MCCC 1K03223</strain>
    </source>
</reference>
<sequence>MWSRFSNPAKFEEFARVAGPIAFWIFALCAAFGVIVGLFIAPAEQYQGESARIMYVHVPAAWMAMASYSFIAFMSLVAFVWRHSLADVAARSAAAPGAVFTALALFTGAVWGKPTWGAFWVWDARLTSMLLLLFIYFGYMAVWQAVPERARAARFARILALVGFINIPIIKFSVDWWNSLHQPASIIRADGPTIDPSMLWPLFAMIIAYTALFTWLVFLGMRAELAVLRMEKRGSRAPSRPVGSVTES</sequence>
<dbReference type="GO" id="GO:0020037">
    <property type="term" value="F:heme binding"/>
    <property type="evidence" value="ECO:0007669"/>
    <property type="project" value="InterPro"/>
</dbReference>
<evidence type="ECO:0000313" key="12">
    <source>
        <dbReference type="Proteomes" id="UP001214043"/>
    </source>
</evidence>
<evidence type="ECO:0000259" key="10">
    <source>
        <dbReference type="Pfam" id="PF01578"/>
    </source>
</evidence>
<evidence type="ECO:0000256" key="1">
    <source>
        <dbReference type="ARBA" id="ARBA00002442"/>
    </source>
</evidence>
<comment type="function">
    <text evidence="1 9">Required for the export of heme to the periplasm for the biogenesis of c-type cytochromes.</text>
</comment>
<feature type="domain" description="Cytochrome c assembly protein" evidence="10">
    <location>
        <begin position="9"/>
        <end position="181"/>
    </location>
</feature>
<dbReference type="PANTHER" id="PTHR30071:SF1">
    <property type="entry name" value="CYTOCHROME B_B6 PROTEIN-RELATED"/>
    <property type="match status" value="1"/>
</dbReference>
<feature type="transmembrane region" description="Helical" evidence="9">
    <location>
        <begin position="61"/>
        <end position="81"/>
    </location>
</feature>
<evidence type="ECO:0000256" key="6">
    <source>
        <dbReference type="ARBA" id="ARBA00022748"/>
    </source>
</evidence>
<keyword evidence="8 9" id="KW-0472">Membrane</keyword>
<dbReference type="Pfam" id="PF01578">
    <property type="entry name" value="Cytochrom_C_asm"/>
    <property type="match status" value="1"/>
</dbReference>
<organism evidence="11 12">
    <name type="scientific">Hyphococcus flavus</name>
    <dbReference type="NCBI Taxonomy" id="1866326"/>
    <lineage>
        <taxon>Bacteria</taxon>
        <taxon>Pseudomonadati</taxon>
        <taxon>Pseudomonadota</taxon>
        <taxon>Alphaproteobacteria</taxon>
        <taxon>Parvularculales</taxon>
        <taxon>Parvularculaceae</taxon>
        <taxon>Hyphococcus</taxon>
    </lineage>
</organism>
<dbReference type="AlphaFoldDB" id="A0AAF0CBF9"/>
<dbReference type="EMBL" id="CP118166">
    <property type="protein sequence ID" value="WDI30865.1"/>
    <property type="molecule type" value="Genomic_DNA"/>
</dbReference>
<protein>
    <recommendedName>
        <fullName evidence="4 9">Heme exporter protein C</fullName>
    </recommendedName>
    <alternativeName>
        <fullName evidence="9">Cytochrome c-type biogenesis protein</fullName>
    </alternativeName>
</protein>
<dbReference type="KEGG" id="hfl:PUV54_12965"/>
<name>A0AAF0CBF9_9PROT</name>
<dbReference type="InterPro" id="IPR003557">
    <property type="entry name" value="Cyt_c_biogenesis_CcmC"/>
</dbReference>
<dbReference type="PRINTS" id="PR01386">
    <property type="entry name" value="CCMCBIOGNSIS"/>
</dbReference>
<dbReference type="GO" id="GO:0015232">
    <property type="term" value="F:heme transmembrane transporter activity"/>
    <property type="evidence" value="ECO:0007669"/>
    <property type="project" value="InterPro"/>
</dbReference>
<evidence type="ECO:0000256" key="9">
    <source>
        <dbReference type="RuleBase" id="RU364092"/>
    </source>
</evidence>
<evidence type="ECO:0000256" key="7">
    <source>
        <dbReference type="ARBA" id="ARBA00022989"/>
    </source>
</evidence>
<dbReference type="NCBIfam" id="TIGR01191">
    <property type="entry name" value="ccmC"/>
    <property type="match status" value="1"/>
</dbReference>
<keyword evidence="7 9" id="KW-1133">Transmembrane helix</keyword>
<feature type="transmembrane region" description="Helical" evidence="9">
    <location>
        <begin position="93"/>
        <end position="112"/>
    </location>
</feature>
<evidence type="ECO:0000313" key="11">
    <source>
        <dbReference type="EMBL" id="WDI30865.1"/>
    </source>
</evidence>
<dbReference type="PANTHER" id="PTHR30071">
    <property type="entry name" value="HEME EXPORTER PROTEIN C"/>
    <property type="match status" value="1"/>
</dbReference>
<keyword evidence="12" id="KW-1185">Reference proteome</keyword>
<evidence type="ECO:0000256" key="2">
    <source>
        <dbReference type="ARBA" id="ARBA00004141"/>
    </source>
</evidence>
<accession>A0AAF0CBF9</accession>
<evidence type="ECO:0000256" key="5">
    <source>
        <dbReference type="ARBA" id="ARBA00022692"/>
    </source>
</evidence>
<keyword evidence="5 9" id="KW-0812">Transmembrane</keyword>
<gene>
    <name evidence="9 11" type="primary">ccmC</name>
    <name evidence="11" type="ORF">PUV54_12965</name>
</gene>
<feature type="transmembrane region" description="Helical" evidence="9">
    <location>
        <begin position="198"/>
        <end position="220"/>
    </location>
</feature>
<evidence type="ECO:0000256" key="3">
    <source>
        <dbReference type="ARBA" id="ARBA00005840"/>
    </source>
</evidence>
<keyword evidence="9" id="KW-1003">Cell membrane</keyword>
<keyword evidence="9" id="KW-0997">Cell inner membrane</keyword>
<keyword evidence="6 9" id="KW-0201">Cytochrome c-type biogenesis</keyword>
<feature type="transmembrane region" description="Helical" evidence="9">
    <location>
        <begin position="158"/>
        <end position="178"/>
    </location>
</feature>
<dbReference type="Proteomes" id="UP001214043">
    <property type="component" value="Chromosome"/>
</dbReference>
<comment type="similarity">
    <text evidence="3 9">Belongs to the CcmC/CycZ/HelC family.</text>
</comment>
<evidence type="ECO:0000256" key="4">
    <source>
        <dbReference type="ARBA" id="ARBA00016463"/>
    </source>
</evidence>
<dbReference type="GO" id="GO:0005886">
    <property type="term" value="C:plasma membrane"/>
    <property type="evidence" value="ECO:0007669"/>
    <property type="project" value="UniProtKB-SubCell"/>
</dbReference>